<dbReference type="Proteomes" id="UP000001568">
    <property type="component" value="Chromosome 3"/>
</dbReference>
<dbReference type="HOGENOM" id="CLU_1941613_0_0_1"/>
<proteinExistence type="predicted"/>
<evidence type="ECO:0000313" key="2">
    <source>
        <dbReference type="EMBL" id="ABO94992.1"/>
    </source>
</evidence>
<dbReference type="OrthoDB" id="10438621at2759"/>
<accession>A4RUM9</accession>
<reference evidence="2 3" key="1">
    <citation type="journal article" date="2007" name="Proc. Natl. Acad. Sci. U.S.A.">
        <title>The tiny eukaryote Ostreococcus provides genomic insights into the paradox of plankton speciation.</title>
        <authorList>
            <person name="Palenik B."/>
            <person name="Grimwood J."/>
            <person name="Aerts A."/>
            <person name="Rouze P."/>
            <person name="Salamov A."/>
            <person name="Putnam N."/>
            <person name="Dupont C."/>
            <person name="Jorgensen R."/>
            <person name="Derelle E."/>
            <person name="Rombauts S."/>
            <person name="Zhou K."/>
            <person name="Otillar R."/>
            <person name="Merchant S.S."/>
            <person name="Podell S."/>
            <person name="Gaasterland T."/>
            <person name="Napoli C."/>
            <person name="Gendler K."/>
            <person name="Manuell A."/>
            <person name="Tai V."/>
            <person name="Vallon O."/>
            <person name="Piganeau G."/>
            <person name="Jancek S."/>
            <person name="Heijde M."/>
            <person name="Jabbari K."/>
            <person name="Bowler C."/>
            <person name="Lohr M."/>
            <person name="Robbens S."/>
            <person name="Werner G."/>
            <person name="Dubchak I."/>
            <person name="Pazour G.J."/>
            <person name="Ren Q."/>
            <person name="Paulsen I."/>
            <person name="Delwiche C."/>
            <person name="Schmutz J."/>
            <person name="Rokhsar D."/>
            <person name="Van de Peer Y."/>
            <person name="Moreau H."/>
            <person name="Grigoriev I.V."/>
        </authorList>
    </citation>
    <scope>NUCLEOTIDE SEQUENCE [LARGE SCALE GENOMIC DNA]</scope>
    <source>
        <strain evidence="2 3">CCE9901</strain>
    </source>
</reference>
<feature type="transmembrane region" description="Helical" evidence="1">
    <location>
        <begin position="68"/>
        <end position="88"/>
    </location>
</feature>
<gene>
    <name evidence="2" type="ORF">OSTLU_30676</name>
</gene>
<keyword evidence="1" id="KW-0812">Transmembrane</keyword>
<dbReference type="EMBL" id="CP000583">
    <property type="protein sequence ID" value="ABO94992.1"/>
    <property type="molecule type" value="Genomic_DNA"/>
</dbReference>
<protein>
    <submittedName>
        <fullName evidence="2">Uncharacterized protein</fullName>
    </submittedName>
</protein>
<sequence length="130" mass="14708">MEEAVAALARGERALGEKNAKAAIEALSKIETLVPREYKLNQRAGLLLSEAYKLAGDNARYLEYKNRVWWWGRGLRWPGWYIIAYLSARSAYFDAKEDDEAAFSMSEAGVVAPLWVGLLFLLVEYGLPDY</sequence>
<evidence type="ECO:0000256" key="1">
    <source>
        <dbReference type="SAM" id="Phobius"/>
    </source>
</evidence>
<dbReference type="GeneID" id="5000699"/>
<keyword evidence="3" id="KW-1185">Reference proteome</keyword>
<dbReference type="AlphaFoldDB" id="A4RUM9"/>
<dbReference type="Gramene" id="ABO94992">
    <property type="protein sequence ID" value="ABO94992"/>
    <property type="gene ID" value="OSTLU_30676"/>
</dbReference>
<dbReference type="RefSeq" id="XP_001416699.1">
    <property type="nucleotide sequence ID" value="XM_001416662.1"/>
</dbReference>
<dbReference type="KEGG" id="olu:OSTLU_30676"/>
<evidence type="ECO:0000313" key="3">
    <source>
        <dbReference type="Proteomes" id="UP000001568"/>
    </source>
</evidence>
<name>A4RUM9_OSTLU</name>
<feature type="transmembrane region" description="Helical" evidence="1">
    <location>
        <begin position="108"/>
        <end position="127"/>
    </location>
</feature>
<organism evidence="2 3">
    <name type="scientific">Ostreococcus lucimarinus (strain CCE9901)</name>
    <dbReference type="NCBI Taxonomy" id="436017"/>
    <lineage>
        <taxon>Eukaryota</taxon>
        <taxon>Viridiplantae</taxon>
        <taxon>Chlorophyta</taxon>
        <taxon>Mamiellophyceae</taxon>
        <taxon>Mamiellales</taxon>
        <taxon>Bathycoccaceae</taxon>
        <taxon>Ostreococcus</taxon>
    </lineage>
</organism>
<keyword evidence="1" id="KW-0472">Membrane</keyword>
<keyword evidence="1" id="KW-1133">Transmembrane helix</keyword>